<feature type="compositionally biased region" description="Basic and acidic residues" evidence="1">
    <location>
        <begin position="1"/>
        <end position="13"/>
    </location>
</feature>
<feature type="region of interest" description="Disordered" evidence="1">
    <location>
        <begin position="1"/>
        <end position="52"/>
    </location>
</feature>
<keyword evidence="3" id="KW-1185">Reference proteome</keyword>
<evidence type="ECO:0000256" key="1">
    <source>
        <dbReference type="SAM" id="MobiDB-lite"/>
    </source>
</evidence>
<protein>
    <submittedName>
        <fullName evidence="2">Uncharacterized protein</fullName>
    </submittedName>
</protein>
<dbReference type="EMBL" id="QTTT01000001">
    <property type="protein sequence ID" value="REE99751.1"/>
    <property type="molecule type" value="Genomic_DNA"/>
</dbReference>
<dbReference type="AlphaFoldDB" id="A0A3D9T7K0"/>
<sequence>MTGDGSDRRDDRLPPPVLGRGMVDEGGARVPPSGVERTPRVDGPKGRRGLTD</sequence>
<gene>
    <name evidence="2" type="ORF">DFJ69_5267</name>
</gene>
<dbReference type="Proteomes" id="UP000256661">
    <property type="component" value="Unassembled WGS sequence"/>
</dbReference>
<accession>A0A3D9T7K0</accession>
<name>A0A3D9T7K0_9ACTN</name>
<proteinExistence type="predicted"/>
<comment type="caution">
    <text evidence="2">The sequence shown here is derived from an EMBL/GenBank/DDBJ whole genome shotgun (WGS) entry which is preliminary data.</text>
</comment>
<evidence type="ECO:0000313" key="3">
    <source>
        <dbReference type="Proteomes" id="UP000256661"/>
    </source>
</evidence>
<dbReference type="RefSeq" id="WP_170177780.1">
    <property type="nucleotide sequence ID" value="NZ_QTTT01000001.1"/>
</dbReference>
<reference evidence="2 3" key="1">
    <citation type="submission" date="2018-08" db="EMBL/GenBank/DDBJ databases">
        <title>Sequencing the genomes of 1000 actinobacteria strains.</title>
        <authorList>
            <person name="Klenk H.-P."/>
        </authorList>
    </citation>
    <scope>NUCLEOTIDE SEQUENCE [LARGE SCALE GENOMIC DNA]</scope>
    <source>
        <strain evidence="2 3">DSM 43927</strain>
    </source>
</reference>
<organism evidence="2 3">
    <name type="scientific">Thermomonospora umbrina</name>
    <dbReference type="NCBI Taxonomy" id="111806"/>
    <lineage>
        <taxon>Bacteria</taxon>
        <taxon>Bacillati</taxon>
        <taxon>Actinomycetota</taxon>
        <taxon>Actinomycetes</taxon>
        <taxon>Streptosporangiales</taxon>
        <taxon>Thermomonosporaceae</taxon>
        <taxon>Thermomonospora</taxon>
    </lineage>
</organism>
<evidence type="ECO:0000313" key="2">
    <source>
        <dbReference type="EMBL" id="REE99751.1"/>
    </source>
</evidence>
<feature type="compositionally biased region" description="Basic and acidic residues" evidence="1">
    <location>
        <begin position="37"/>
        <end position="52"/>
    </location>
</feature>